<accession>A0ABT8X5J8</accession>
<feature type="transmembrane region" description="Helical" evidence="1">
    <location>
        <begin position="152"/>
        <end position="172"/>
    </location>
</feature>
<dbReference type="EMBL" id="JAUOEM010000006">
    <property type="protein sequence ID" value="MDO5988957.1"/>
    <property type="molecule type" value="Genomic_DNA"/>
</dbReference>
<dbReference type="Proteomes" id="UP001176891">
    <property type="component" value="Unassembled WGS sequence"/>
</dbReference>
<proteinExistence type="predicted"/>
<feature type="transmembrane region" description="Helical" evidence="1">
    <location>
        <begin position="125"/>
        <end position="146"/>
    </location>
</feature>
<keyword evidence="1" id="KW-0472">Membrane</keyword>
<reference evidence="2" key="1">
    <citation type="submission" date="2023-07" db="EMBL/GenBank/DDBJ databases">
        <title>Two novel species in the genus Flavivirga.</title>
        <authorList>
            <person name="Kwon K."/>
        </authorList>
    </citation>
    <scope>NUCLEOTIDE SEQUENCE</scope>
    <source>
        <strain evidence="2">KACC 14157</strain>
    </source>
</reference>
<evidence type="ECO:0000256" key="1">
    <source>
        <dbReference type="SAM" id="Phobius"/>
    </source>
</evidence>
<dbReference type="RefSeq" id="WP_303283606.1">
    <property type="nucleotide sequence ID" value="NZ_BAABCZ010000012.1"/>
</dbReference>
<gene>
    <name evidence="2" type="ORF">Q4Q39_16250</name>
</gene>
<evidence type="ECO:0000313" key="2">
    <source>
        <dbReference type="EMBL" id="MDO5988957.1"/>
    </source>
</evidence>
<sequence length="205" mass="24246">MTYVHCISSPFYIAKSSDIEVFETEEQKSFFSRTFQMLESKEITRNFAISNRKDDYDFFEENFTKICNASIHESNMEYYKKYGFRTEYEQQYKVDEVTTKMFFPLLKANFKIWFKMLLKSIEKGLGGRSGAFLTFMILGFSLIFVFKDNRFTFLSIVIILKFANSLIVAIAVHSIVRYTFYFDWIIGATIILLLDPILKKYLNVN</sequence>
<evidence type="ECO:0000313" key="3">
    <source>
        <dbReference type="Proteomes" id="UP001176891"/>
    </source>
</evidence>
<name>A0ABT8X5J8_9FLAO</name>
<comment type="caution">
    <text evidence="2">The sequence shown here is derived from an EMBL/GenBank/DDBJ whole genome shotgun (WGS) entry which is preliminary data.</text>
</comment>
<organism evidence="2 3">
    <name type="scientific">Flavivirga amylovorans</name>
    <dbReference type="NCBI Taxonomy" id="870486"/>
    <lineage>
        <taxon>Bacteria</taxon>
        <taxon>Pseudomonadati</taxon>
        <taxon>Bacteroidota</taxon>
        <taxon>Flavobacteriia</taxon>
        <taxon>Flavobacteriales</taxon>
        <taxon>Flavobacteriaceae</taxon>
        <taxon>Flavivirga</taxon>
    </lineage>
</organism>
<keyword evidence="1" id="KW-1133">Transmembrane helix</keyword>
<keyword evidence="3" id="KW-1185">Reference proteome</keyword>
<feature type="transmembrane region" description="Helical" evidence="1">
    <location>
        <begin position="179"/>
        <end position="198"/>
    </location>
</feature>
<keyword evidence="1" id="KW-0812">Transmembrane</keyword>
<protein>
    <submittedName>
        <fullName evidence="2">Uncharacterized protein</fullName>
    </submittedName>
</protein>